<dbReference type="InterPro" id="IPR002549">
    <property type="entry name" value="AI-2E-like"/>
</dbReference>
<dbReference type="Pfam" id="PF01594">
    <property type="entry name" value="AI-2E_transport"/>
    <property type="match status" value="1"/>
</dbReference>
<feature type="transmembrane region" description="Helical" evidence="8">
    <location>
        <begin position="165"/>
        <end position="184"/>
    </location>
</feature>
<dbReference type="Proteomes" id="UP000031366">
    <property type="component" value="Unassembled WGS sequence"/>
</dbReference>
<evidence type="ECO:0000256" key="8">
    <source>
        <dbReference type="SAM" id="Phobius"/>
    </source>
</evidence>
<keyword evidence="6 8" id="KW-1133">Transmembrane helix</keyword>
<dbReference type="GO" id="GO:0055085">
    <property type="term" value="P:transmembrane transport"/>
    <property type="evidence" value="ECO:0007669"/>
    <property type="project" value="TreeGrafter"/>
</dbReference>
<dbReference type="RefSeq" id="WP_052267943.1">
    <property type="nucleotide sequence ID" value="NZ_AYSO01000012.1"/>
</dbReference>
<protein>
    <recommendedName>
        <fullName evidence="11">AI-2E family transporter</fullName>
    </recommendedName>
</protein>
<comment type="subcellular location">
    <subcellularLocation>
        <location evidence="1">Cell membrane</location>
        <topology evidence="1">Multi-pass membrane protein</topology>
    </subcellularLocation>
</comment>
<dbReference type="EMBL" id="AYSO01000012">
    <property type="protein sequence ID" value="KIE48180.1"/>
    <property type="molecule type" value="Genomic_DNA"/>
</dbReference>
<dbReference type="OrthoDB" id="9793390at2"/>
<evidence type="ECO:0000256" key="4">
    <source>
        <dbReference type="ARBA" id="ARBA00022475"/>
    </source>
</evidence>
<evidence type="ECO:0000256" key="7">
    <source>
        <dbReference type="ARBA" id="ARBA00023136"/>
    </source>
</evidence>
<keyword evidence="3" id="KW-0813">Transport</keyword>
<keyword evidence="10" id="KW-1185">Reference proteome</keyword>
<evidence type="ECO:0000256" key="3">
    <source>
        <dbReference type="ARBA" id="ARBA00022448"/>
    </source>
</evidence>
<keyword evidence="7 8" id="KW-0472">Membrane</keyword>
<comment type="similarity">
    <text evidence="2">Belongs to the autoinducer-2 exporter (AI-2E) (TC 2.A.86) family.</text>
</comment>
<evidence type="ECO:0000313" key="9">
    <source>
        <dbReference type="EMBL" id="KIE48180.1"/>
    </source>
</evidence>
<evidence type="ECO:0000256" key="1">
    <source>
        <dbReference type="ARBA" id="ARBA00004651"/>
    </source>
</evidence>
<reference evidence="9 10" key="1">
    <citation type="journal article" date="2015" name="Infect. Genet. Evol.">
        <title>Genomic sequences of six botulinum neurotoxin-producing strains representing three clostridial species illustrate the mobility and diversity of botulinum neurotoxin genes.</title>
        <authorList>
            <person name="Smith T.J."/>
            <person name="Hill K.K."/>
            <person name="Xie G."/>
            <person name="Foley B.T."/>
            <person name="Williamson C.H."/>
            <person name="Foster J.T."/>
            <person name="Johnson S.L."/>
            <person name="Chertkov O."/>
            <person name="Teshima H."/>
            <person name="Gibbons H.S."/>
            <person name="Johnsky L.A."/>
            <person name="Karavis M.A."/>
            <person name="Smith L.A."/>
        </authorList>
    </citation>
    <scope>NUCLEOTIDE SEQUENCE [LARGE SCALE GENOMIC DNA]</scope>
    <source>
        <strain evidence="9 10">CDC 2741</strain>
    </source>
</reference>
<evidence type="ECO:0008006" key="11">
    <source>
        <dbReference type="Google" id="ProtNLM"/>
    </source>
</evidence>
<dbReference type="STRING" id="29341.RSJ17_11610"/>
<feature type="transmembrane region" description="Helical" evidence="8">
    <location>
        <begin position="232"/>
        <end position="257"/>
    </location>
</feature>
<evidence type="ECO:0000256" key="5">
    <source>
        <dbReference type="ARBA" id="ARBA00022692"/>
    </source>
</evidence>
<feature type="transmembrane region" description="Helical" evidence="8">
    <location>
        <begin position="12"/>
        <end position="31"/>
    </location>
</feature>
<keyword evidence="5 8" id="KW-0812">Transmembrane</keyword>
<feature type="transmembrane region" description="Helical" evidence="8">
    <location>
        <begin position="43"/>
        <end position="62"/>
    </location>
</feature>
<keyword evidence="4" id="KW-1003">Cell membrane</keyword>
<feature type="transmembrane region" description="Helical" evidence="8">
    <location>
        <begin position="288"/>
        <end position="305"/>
    </location>
</feature>
<dbReference type="GO" id="GO:0005886">
    <property type="term" value="C:plasma membrane"/>
    <property type="evidence" value="ECO:0007669"/>
    <property type="project" value="UniProtKB-SubCell"/>
</dbReference>
<sequence>MKYILKSLKKYGEIILAVLLTFIGIKLINNYKIFVDLFSSLKTIVSPFIIGAIIAYCINPLMKVFEIRLKFSRGLSLLLSFIIIILLTILNIKFLLPGIISNLKTLIEATPSFMSKTIEFIENYITNDTIKYWIQSNNIIDKINANMYTILSTIFTSLLSITSSLAGSLIKWTLGFVISAYYLYDKEQFILYFKKLMYMVLKEDRGNKFIELLNTFDKMIGSYIGIRAVESAIVGLAAFIGLILLDSNFVLLISLFFGVTNMIPYFGPFLGIVFGTLLNVFYGLQKAFFILILLFILQQIDGNWLGPKLSGKTVGIHPVFCIFALAVGGAVYGAIGMLIAVPIAGVIKIYWQKFIDKYEENHPKLKDLVKK</sequence>
<dbReference type="AlphaFoldDB" id="A0A0C1ULR5"/>
<feature type="transmembrane region" description="Helical" evidence="8">
    <location>
        <begin position="74"/>
        <end position="96"/>
    </location>
</feature>
<proteinExistence type="inferred from homology"/>
<gene>
    <name evidence="9" type="ORF">U732_3902</name>
</gene>
<organism evidence="9 10">
    <name type="scientific">Clostridium argentinense CDC 2741</name>
    <dbReference type="NCBI Taxonomy" id="1418104"/>
    <lineage>
        <taxon>Bacteria</taxon>
        <taxon>Bacillati</taxon>
        <taxon>Bacillota</taxon>
        <taxon>Clostridia</taxon>
        <taxon>Eubacteriales</taxon>
        <taxon>Clostridiaceae</taxon>
        <taxon>Clostridium</taxon>
    </lineage>
</organism>
<dbReference type="PANTHER" id="PTHR21716:SF53">
    <property type="entry name" value="PERMEASE PERM-RELATED"/>
    <property type="match status" value="1"/>
</dbReference>
<accession>A0A0C1ULR5</accession>
<dbReference type="PANTHER" id="PTHR21716">
    <property type="entry name" value="TRANSMEMBRANE PROTEIN"/>
    <property type="match status" value="1"/>
</dbReference>
<evidence type="ECO:0000256" key="2">
    <source>
        <dbReference type="ARBA" id="ARBA00009773"/>
    </source>
</evidence>
<evidence type="ECO:0000256" key="6">
    <source>
        <dbReference type="ARBA" id="ARBA00022989"/>
    </source>
</evidence>
<feature type="transmembrane region" description="Helical" evidence="8">
    <location>
        <begin position="317"/>
        <end position="347"/>
    </location>
</feature>
<comment type="caution">
    <text evidence="9">The sequence shown here is derived from an EMBL/GenBank/DDBJ whole genome shotgun (WGS) entry which is preliminary data.</text>
</comment>
<evidence type="ECO:0000313" key="10">
    <source>
        <dbReference type="Proteomes" id="UP000031366"/>
    </source>
</evidence>
<name>A0A0C1ULR5_9CLOT</name>